<dbReference type="InParanoid" id="D9QMB4"/>
<dbReference type="Proteomes" id="UP000002696">
    <property type="component" value="Chromosome"/>
</dbReference>
<dbReference type="Gene3D" id="3.40.960.10">
    <property type="entry name" value="VSR Endonuclease"/>
    <property type="match status" value="1"/>
</dbReference>
<protein>
    <recommendedName>
        <fullName evidence="1">DUF559 domain-containing protein</fullName>
    </recommendedName>
</protein>
<organism evidence="2 3">
    <name type="scientific">Brevundimonas subvibrioides (strain ATCC 15264 / DSM 4735 / LMG 14903 / NBRC 16000 / CB 81)</name>
    <name type="common">Caulobacter subvibrioides</name>
    <dbReference type="NCBI Taxonomy" id="633149"/>
    <lineage>
        <taxon>Bacteria</taxon>
        <taxon>Pseudomonadati</taxon>
        <taxon>Pseudomonadota</taxon>
        <taxon>Alphaproteobacteria</taxon>
        <taxon>Caulobacterales</taxon>
        <taxon>Caulobacteraceae</taxon>
        <taxon>Brevundimonas</taxon>
    </lineage>
</organism>
<proteinExistence type="predicted"/>
<dbReference type="eggNOG" id="COG2852">
    <property type="taxonomic scope" value="Bacteria"/>
</dbReference>
<dbReference type="EMBL" id="CP002102">
    <property type="protein sequence ID" value="ADL02040.1"/>
    <property type="molecule type" value="Genomic_DNA"/>
</dbReference>
<sequence length="119" mass="13553">MPDGISYTRAKAMRRVMTPPEARLWACLRGSRFRNLKYRRQHPVGPYILDFYCAAARLGVEIDGMGHASDEQAAHDRRRTAWLGGQGIKVIRLRAEDVRTELDGVLTFIGEAVRARLRD</sequence>
<dbReference type="InterPro" id="IPR047216">
    <property type="entry name" value="Endonuclease_DUF559_bact"/>
</dbReference>
<accession>D9QMB4</accession>
<dbReference type="AlphaFoldDB" id="D9QMB4"/>
<evidence type="ECO:0000259" key="1">
    <source>
        <dbReference type="Pfam" id="PF04480"/>
    </source>
</evidence>
<evidence type="ECO:0000313" key="2">
    <source>
        <dbReference type="EMBL" id="ADL02040.1"/>
    </source>
</evidence>
<dbReference type="FunCoup" id="D9QMB4">
    <property type="interactions" value="39"/>
</dbReference>
<dbReference type="STRING" id="633149.Bresu_2733"/>
<gene>
    <name evidence="2" type="ordered locus">Bresu_2733</name>
</gene>
<name>D9QMB4_BRESC</name>
<dbReference type="RefSeq" id="WP_013270141.1">
    <property type="nucleotide sequence ID" value="NC_014375.1"/>
</dbReference>
<dbReference type="SUPFAM" id="SSF52980">
    <property type="entry name" value="Restriction endonuclease-like"/>
    <property type="match status" value="1"/>
</dbReference>
<dbReference type="InterPro" id="IPR011335">
    <property type="entry name" value="Restrct_endonuc-II-like"/>
</dbReference>
<dbReference type="Pfam" id="PF04480">
    <property type="entry name" value="DUF559"/>
    <property type="match status" value="1"/>
</dbReference>
<dbReference type="InterPro" id="IPR007569">
    <property type="entry name" value="DUF559"/>
</dbReference>
<dbReference type="PANTHER" id="PTHR38590:SF1">
    <property type="entry name" value="BLL0828 PROTEIN"/>
    <property type="match status" value="1"/>
</dbReference>
<evidence type="ECO:0000313" key="3">
    <source>
        <dbReference type="Proteomes" id="UP000002696"/>
    </source>
</evidence>
<reference evidence="3" key="1">
    <citation type="journal article" date="2011" name="J. Bacteriol.">
        <title>Genome sequences of eight morphologically diverse alphaproteobacteria.</title>
        <authorList>
            <consortium name="US DOE Joint Genome Institute"/>
            <person name="Brown P.J."/>
            <person name="Kysela D.T."/>
            <person name="Buechlein A."/>
            <person name="Hemmerich C."/>
            <person name="Brun Y.V."/>
        </authorList>
    </citation>
    <scope>NUCLEOTIDE SEQUENCE [LARGE SCALE GENOMIC DNA]</scope>
    <source>
        <strain evidence="3">ATCC 15264 / DSM 4735 / LMG 14903 / NBRC 16000 / CB 81</strain>
    </source>
</reference>
<dbReference type="CDD" id="cd01038">
    <property type="entry name" value="Endonuclease_DUF559"/>
    <property type="match status" value="1"/>
</dbReference>
<keyword evidence="3" id="KW-1185">Reference proteome</keyword>
<dbReference type="KEGG" id="bsb:Bresu_2733"/>
<feature type="domain" description="DUF559" evidence="1">
    <location>
        <begin position="8"/>
        <end position="112"/>
    </location>
</feature>
<dbReference type="HOGENOM" id="CLU_107928_1_0_5"/>
<dbReference type="PANTHER" id="PTHR38590">
    <property type="entry name" value="BLL0828 PROTEIN"/>
    <property type="match status" value="1"/>
</dbReference>